<sequence length="243" mass="27844">MFRRKLQALDYPNPNNFTTDDESKFRLFVVWLEDQKIRHYKIEERAKLRKTEAPEWDSAFNEYLQDLGCPIKSHDRNAVTEWLLGYAVRLVYGDNVSKYKEASYNLETKEKPQIQSANPLDNMDFDSPDFKAGVMSLATMLNIPPHIDHRIVLKAISLLITERLSKQGLQAKDKTVDPGITMDSIDLGFEAPDYISTEAAKILRLLHIKELRELQSQINQAIVAVQAITANPKTDQRLGKVGR</sequence>
<protein>
    <submittedName>
        <fullName evidence="2">RNA transcription, translation and transport factor protein-like</fullName>
    </submittedName>
</protein>
<dbReference type="AlphaFoldDB" id="A0A1S3HNQ6"/>
<dbReference type="PANTHER" id="PTHR15924">
    <property type="entry name" value="CLE"/>
    <property type="match status" value="1"/>
</dbReference>
<dbReference type="FunCoup" id="A0A1S3HNQ6">
    <property type="interactions" value="1236"/>
</dbReference>
<dbReference type="RefSeq" id="XP_013387682.1">
    <property type="nucleotide sequence ID" value="XM_013532228.1"/>
</dbReference>
<dbReference type="STRING" id="7574.A0A1S3HNQ6"/>
<gene>
    <name evidence="2" type="primary">LOC106156799</name>
</gene>
<dbReference type="KEGG" id="lak:106156799"/>
<evidence type="ECO:0000313" key="2">
    <source>
        <dbReference type="RefSeq" id="XP_013387682.1"/>
    </source>
</evidence>
<organism evidence="1 2">
    <name type="scientific">Lingula anatina</name>
    <name type="common">Brachiopod</name>
    <name type="synonym">Lingula unguis</name>
    <dbReference type="NCBI Taxonomy" id="7574"/>
    <lineage>
        <taxon>Eukaryota</taxon>
        <taxon>Metazoa</taxon>
        <taxon>Spiralia</taxon>
        <taxon>Lophotrochozoa</taxon>
        <taxon>Brachiopoda</taxon>
        <taxon>Linguliformea</taxon>
        <taxon>Lingulata</taxon>
        <taxon>Lingulida</taxon>
        <taxon>Linguloidea</taxon>
        <taxon>Lingulidae</taxon>
        <taxon>Lingula</taxon>
    </lineage>
</organism>
<reference evidence="2" key="1">
    <citation type="submission" date="2025-08" db="UniProtKB">
        <authorList>
            <consortium name="RefSeq"/>
        </authorList>
    </citation>
    <scope>IDENTIFICATION</scope>
    <source>
        <tissue evidence="2">Gonads</tissue>
    </source>
</reference>
<evidence type="ECO:0000313" key="1">
    <source>
        <dbReference type="Proteomes" id="UP000085678"/>
    </source>
</evidence>
<name>A0A1S3HNQ6_LINAN</name>
<dbReference type="Proteomes" id="UP000085678">
    <property type="component" value="Unplaced"/>
</dbReference>
<dbReference type="Pfam" id="PF10036">
    <property type="entry name" value="RLL"/>
    <property type="match status" value="1"/>
</dbReference>
<dbReference type="InParanoid" id="A0A1S3HNQ6"/>
<proteinExistence type="predicted"/>
<dbReference type="InterPro" id="IPR019265">
    <property type="entry name" value="RTRAF"/>
</dbReference>
<keyword evidence="1" id="KW-1185">Reference proteome</keyword>
<accession>A0A1S3HNQ6</accession>
<dbReference type="OrthoDB" id="514167at2759"/>
<dbReference type="GeneID" id="106156799"/>